<keyword evidence="5" id="KW-1185">Reference proteome</keyword>
<proteinExistence type="predicted"/>
<feature type="compositionally biased region" description="Polar residues" evidence="2">
    <location>
        <begin position="210"/>
        <end position="233"/>
    </location>
</feature>
<dbReference type="PANTHER" id="PTHR37558:SF1">
    <property type="entry name" value="HTH CENPB-TYPE DOMAIN-CONTAINING PROTEIN"/>
    <property type="match status" value="1"/>
</dbReference>
<dbReference type="AlphaFoldDB" id="A0A9N9MNJ7"/>
<accession>A0A9N9MNJ7</accession>
<evidence type="ECO:0000313" key="5">
    <source>
        <dbReference type="Proteomes" id="UP001152799"/>
    </source>
</evidence>
<dbReference type="Proteomes" id="UP001152799">
    <property type="component" value="Chromosome 1"/>
</dbReference>
<protein>
    <submittedName>
        <fullName evidence="3 4">Uncharacterized protein</fullName>
    </submittedName>
</protein>
<dbReference type="PANTHER" id="PTHR37558">
    <property type="entry name" value="HTH CENPB-TYPE DOMAIN-CONTAINING PROTEIN"/>
    <property type="match status" value="1"/>
</dbReference>
<evidence type="ECO:0000313" key="4">
    <source>
        <dbReference type="EMBL" id="CAG9768340.1"/>
    </source>
</evidence>
<dbReference type="EMBL" id="OU892280">
    <property type="protein sequence ID" value="CAG9768340.1"/>
    <property type="molecule type" value="Genomic_DNA"/>
</dbReference>
<evidence type="ECO:0000256" key="1">
    <source>
        <dbReference type="SAM" id="Coils"/>
    </source>
</evidence>
<dbReference type="OrthoDB" id="72637at2759"/>
<gene>
    <name evidence="3" type="ORF">CEUTPL_LOCUS1006</name>
    <name evidence="4" type="ORF">CEUTPL_LOCUS8885</name>
</gene>
<feature type="coiled-coil region" evidence="1">
    <location>
        <begin position="258"/>
        <end position="293"/>
    </location>
</feature>
<reference evidence="4" key="1">
    <citation type="submission" date="2022-01" db="EMBL/GenBank/DDBJ databases">
        <authorList>
            <person name="King R."/>
        </authorList>
    </citation>
    <scope>NUCLEOTIDE SEQUENCE</scope>
</reference>
<evidence type="ECO:0000313" key="3">
    <source>
        <dbReference type="EMBL" id="CAG9760270.1"/>
    </source>
</evidence>
<evidence type="ECO:0000256" key="2">
    <source>
        <dbReference type="SAM" id="MobiDB-lite"/>
    </source>
</evidence>
<name>A0A9N9MNJ7_9CUCU</name>
<sequence length="341" mass="39171">MDALRKRQRFTDHDDLVLLREVLSHNPFENPALWHVIQENVSSLTGKTFVIRTLREHLERLIKLWLEMFKILKDKSGIEVVSTEKDTLCSNIYDLMKEFKDSKKKKTSVSASKTIGIDARNQWTQLLEASGSSVKTENIGSESLIHDHGSLTIPVEDILSDDVRIEFVDEVDLSMQDTTECIENTEPIMNEASTSSAYLSTHKVNVLDPQTSHQTDNTVASNPEIKPSTSSSKPAKILGPVRSRKRKANTQRQGLAYLENYDKQQSDIKKKQLELEERKLKVEERMMDLLEKQHDLTEFQIKKQFELIEKKNNLESQNQQNLLAMAERQDKLINLLINKIG</sequence>
<organism evidence="4 5">
    <name type="scientific">Ceutorhynchus assimilis</name>
    <name type="common">cabbage seed weevil</name>
    <dbReference type="NCBI Taxonomy" id="467358"/>
    <lineage>
        <taxon>Eukaryota</taxon>
        <taxon>Metazoa</taxon>
        <taxon>Ecdysozoa</taxon>
        <taxon>Arthropoda</taxon>
        <taxon>Hexapoda</taxon>
        <taxon>Insecta</taxon>
        <taxon>Pterygota</taxon>
        <taxon>Neoptera</taxon>
        <taxon>Endopterygota</taxon>
        <taxon>Coleoptera</taxon>
        <taxon>Polyphaga</taxon>
        <taxon>Cucujiformia</taxon>
        <taxon>Curculionidae</taxon>
        <taxon>Ceutorhynchinae</taxon>
        <taxon>Ceutorhynchus</taxon>
    </lineage>
</organism>
<dbReference type="EMBL" id="OU892277">
    <property type="protein sequence ID" value="CAG9760270.1"/>
    <property type="molecule type" value="Genomic_DNA"/>
</dbReference>
<feature type="region of interest" description="Disordered" evidence="2">
    <location>
        <begin position="210"/>
        <end position="252"/>
    </location>
</feature>
<dbReference type="Proteomes" id="UP001152799">
    <property type="component" value="Chromosome 4"/>
</dbReference>
<keyword evidence="1" id="KW-0175">Coiled coil</keyword>